<comment type="caution">
    <text evidence="2">The sequence shown here is derived from an EMBL/GenBank/DDBJ whole genome shotgun (WGS) entry which is preliminary data.</text>
</comment>
<feature type="compositionally biased region" description="Basic and acidic residues" evidence="1">
    <location>
        <begin position="981"/>
        <end position="990"/>
    </location>
</feature>
<feature type="region of interest" description="Disordered" evidence="1">
    <location>
        <begin position="605"/>
        <end position="687"/>
    </location>
</feature>
<feature type="compositionally biased region" description="Basic and acidic residues" evidence="1">
    <location>
        <begin position="514"/>
        <end position="525"/>
    </location>
</feature>
<gene>
    <name evidence="2" type="ORF">GE061_010340</name>
</gene>
<organism evidence="2 3">
    <name type="scientific">Apolygus lucorum</name>
    <name type="common">Small green plant bug</name>
    <name type="synonym">Lygocoris lucorum</name>
    <dbReference type="NCBI Taxonomy" id="248454"/>
    <lineage>
        <taxon>Eukaryota</taxon>
        <taxon>Metazoa</taxon>
        <taxon>Ecdysozoa</taxon>
        <taxon>Arthropoda</taxon>
        <taxon>Hexapoda</taxon>
        <taxon>Insecta</taxon>
        <taxon>Pterygota</taxon>
        <taxon>Neoptera</taxon>
        <taxon>Paraneoptera</taxon>
        <taxon>Hemiptera</taxon>
        <taxon>Heteroptera</taxon>
        <taxon>Panheteroptera</taxon>
        <taxon>Cimicomorpha</taxon>
        <taxon>Miridae</taxon>
        <taxon>Mirini</taxon>
        <taxon>Apolygus</taxon>
    </lineage>
</organism>
<name>A0A8S9Y427_APOLU</name>
<feature type="region of interest" description="Disordered" evidence="1">
    <location>
        <begin position="895"/>
        <end position="1019"/>
    </location>
</feature>
<feature type="compositionally biased region" description="Low complexity" evidence="1">
    <location>
        <begin position="645"/>
        <end position="655"/>
    </location>
</feature>
<feature type="compositionally biased region" description="Polar residues" evidence="1">
    <location>
        <begin position="919"/>
        <end position="938"/>
    </location>
</feature>
<feature type="compositionally biased region" description="Low complexity" evidence="1">
    <location>
        <begin position="940"/>
        <end position="962"/>
    </location>
</feature>
<feature type="compositionally biased region" description="Low complexity" evidence="1">
    <location>
        <begin position="444"/>
        <end position="460"/>
    </location>
</feature>
<feature type="region of interest" description="Disordered" evidence="1">
    <location>
        <begin position="818"/>
        <end position="859"/>
    </location>
</feature>
<feature type="region of interest" description="Disordered" evidence="1">
    <location>
        <begin position="754"/>
        <end position="805"/>
    </location>
</feature>
<feature type="compositionally biased region" description="Polar residues" evidence="1">
    <location>
        <begin position="789"/>
        <end position="805"/>
    </location>
</feature>
<feature type="compositionally biased region" description="Basic and acidic residues" evidence="1">
    <location>
        <begin position="610"/>
        <end position="619"/>
    </location>
</feature>
<proteinExistence type="predicted"/>
<protein>
    <submittedName>
        <fullName evidence="2">Uncharacterized protein</fullName>
    </submittedName>
</protein>
<feature type="region of interest" description="Disordered" evidence="1">
    <location>
        <begin position="415"/>
        <end position="478"/>
    </location>
</feature>
<evidence type="ECO:0000313" key="2">
    <source>
        <dbReference type="EMBL" id="KAF6215584.1"/>
    </source>
</evidence>
<dbReference type="AlphaFoldDB" id="A0A8S9Y427"/>
<keyword evidence="3" id="KW-1185">Reference proteome</keyword>
<dbReference type="EMBL" id="WIXP02000002">
    <property type="protein sequence ID" value="KAF6215584.1"/>
    <property type="molecule type" value="Genomic_DNA"/>
</dbReference>
<dbReference type="Gene3D" id="2.60.120.620">
    <property type="entry name" value="q2cbj1_9rhob like domain"/>
    <property type="match status" value="1"/>
</dbReference>
<feature type="compositionally biased region" description="Polar residues" evidence="1">
    <location>
        <begin position="895"/>
        <end position="906"/>
    </location>
</feature>
<evidence type="ECO:0000256" key="1">
    <source>
        <dbReference type="SAM" id="MobiDB-lite"/>
    </source>
</evidence>
<feature type="compositionally biased region" description="Basic and acidic residues" evidence="1">
    <location>
        <begin position="1010"/>
        <end position="1019"/>
    </location>
</feature>
<dbReference type="OrthoDB" id="6622321at2759"/>
<feature type="compositionally biased region" description="Polar residues" evidence="1">
    <location>
        <begin position="818"/>
        <end position="858"/>
    </location>
</feature>
<evidence type="ECO:0000313" key="3">
    <source>
        <dbReference type="Proteomes" id="UP000466442"/>
    </source>
</evidence>
<dbReference type="Proteomes" id="UP000466442">
    <property type="component" value="Unassembled WGS sequence"/>
</dbReference>
<feature type="region of interest" description="Disordered" evidence="1">
    <location>
        <begin position="501"/>
        <end position="539"/>
    </location>
</feature>
<accession>A0A8S9Y427</accession>
<sequence length="1260" mass="138535">MEPKKALFVGLPEDLSYSEVHEYLKKFGKVLNFDDVKLRETPGYIVYGDVRKIFPPQLHDSGMFNCVFLLEQANHLSVPNEEFRVVLQIKSPKPLKELKVGSFLALFNPRSFTFNGRRLKCFSLGPEGVVVWFSKDPIPLSKTKKAKVLEVPASVAPSLKSLEVRSVKKISSSQEYLSRSQPLASTSFAHWASDGEDRSNMPPPTSWIDRRRNKKVLGPSIGHSTPLKTSLPTTRNDLNCNVCSKFAANRIEKNIIIVVILVNIKVAVVLRGGHKYPVVVIENLPITKAALITPVIVGAIVLVISKRLVLVDFLADFTASSHCCTGSHCGLNDNEKTDDYNKKSHENVSEAPEDGQWFIKEWVEQSTSRVGGKKPLLPENHYIESQAFTNRATCGSIEVEEAISDDDNFTSVSQVLPTAAPDPRPSTSAYPSPHPSKSEIAAGSDSESSSSDTSTLFLKSTKSHPAKNPTARKNSENHFSNRVDSIVFDGEIEDGHGMKADLLDKLPNSDLEQNNERRSSQKELVDDQGCSEPMTDMDVDTQKTCSQECPTPKILPIKRPGCISRNSSDSEEIPEICEKKKRKLFNFKTSDSSWYFDSARRYSDVPSRSETIRQSKTDSTDVEESSGSKNVDGSAELVDLDKCEGGNVEIEGENNQDSVTIIPPSDAEMESKSSGVPGCDVSSEKPSCKITFGSELPSSKLVEGIIEEWTSENSSSSAVKSAQIVVNPSNDLGDVHEAGPVALVENISRESIYKSDENITETQSFSRSQSGEKPCARDDLPCGDEPPTICSTRASLNSQFSPDDSIFTNKTLMEAEMSQTLCEPQERSSNVNEASDSSNAVESNNCGRNKVSNTGNSSDHVDQISLLEADMSQTLYEPQTHSSSVADARAKSINVAPTSPNISEVKSPTALPEPELSPDNDSNTSGKNRVSETENSSADVGPVTVEVPVTVHAEESSSNSNSPQENFRRQSPDSTTEGLSEELRLDEQPGRHSPASTVFYDAENDEDPPVENRPEDRDISERVLIPNQVFGVDGAIIDVAPHINEESMGLLVEAVCRLGCKSTFKHDVILGCSTISRACKLCATKSHYACPSCQESGIQKPLCWEFKFELHVLIGDKILRLEVAQQEAVKFLGIRAKEFTRKGRHAMETLQKIQELCCADPEEKFEGEQPTCGARRLNGTMSGMMALERLQVIRRHITPASLRLVPTTSELSKESDSFNYTLPSPLLSNEQRQFYEENGFLVIPKLIENELLDQCSCVPV</sequence>
<reference evidence="2" key="1">
    <citation type="journal article" date="2021" name="Mol. Ecol. Resour.">
        <title>Apolygus lucorum genome provides insights into omnivorousness and mesophyll feeding.</title>
        <authorList>
            <person name="Liu Y."/>
            <person name="Liu H."/>
            <person name="Wang H."/>
            <person name="Huang T."/>
            <person name="Liu B."/>
            <person name="Yang B."/>
            <person name="Yin L."/>
            <person name="Li B."/>
            <person name="Zhang Y."/>
            <person name="Zhang S."/>
            <person name="Jiang F."/>
            <person name="Zhang X."/>
            <person name="Ren Y."/>
            <person name="Wang B."/>
            <person name="Wang S."/>
            <person name="Lu Y."/>
            <person name="Wu K."/>
            <person name="Fan W."/>
            <person name="Wang G."/>
        </authorList>
    </citation>
    <scope>NUCLEOTIDE SEQUENCE</scope>
    <source>
        <strain evidence="2">12Hb</strain>
    </source>
</reference>
<feature type="non-terminal residue" evidence="2">
    <location>
        <position position="1"/>
    </location>
</feature>
<feature type="compositionally biased region" description="Polar residues" evidence="1">
    <location>
        <begin position="760"/>
        <end position="771"/>
    </location>
</feature>